<feature type="active site" evidence="2">
    <location>
        <position position="226"/>
    </location>
</feature>
<dbReference type="GO" id="GO:0072559">
    <property type="term" value="C:NLRP3 inflammasome complex"/>
    <property type="evidence" value="ECO:0007669"/>
    <property type="project" value="TreeGrafter"/>
</dbReference>
<protein>
    <submittedName>
        <fullName evidence="6">Caspase-9-like isoform X3</fullName>
    </submittedName>
</protein>
<dbReference type="GO" id="GO:0072557">
    <property type="term" value="C:IPAF inflammasome complex"/>
    <property type="evidence" value="ECO:0007669"/>
    <property type="project" value="TreeGrafter"/>
</dbReference>
<dbReference type="PIRSF" id="PIRSF038001">
    <property type="entry name" value="Caspase_ICE"/>
    <property type="match status" value="1"/>
</dbReference>
<dbReference type="PANTHER" id="PTHR47901:SF3">
    <property type="entry name" value="CASPASE-1"/>
    <property type="match status" value="1"/>
</dbReference>
<evidence type="ECO:0000259" key="5">
    <source>
        <dbReference type="PROSITE" id="PS50208"/>
    </source>
</evidence>
<dbReference type="AlphaFoldDB" id="A0A2L2YLJ8"/>
<dbReference type="InterPro" id="IPR029030">
    <property type="entry name" value="Caspase-like_dom_sf"/>
</dbReference>
<dbReference type="Pfam" id="PF00656">
    <property type="entry name" value="Peptidase_C14"/>
    <property type="match status" value="1"/>
</dbReference>
<dbReference type="Gene3D" id="3.40.50.1460">
    <property type="match status" value="1"/>
</dbReference>
<accession>A0A2L2YLJ8</accession>
<evidence type="ECO:0000256" key="2">
    <source>
        <dbReference type="PIRSR" id="PIRSR038001-1"/>
    </source>
</evidence>
<comment type="similarity">
    <text evidence="1 3">Belongs to the peptidase C14A family.</text>
</comment>
<dbReference type="PROSITE" id="PS50207">
    <property type="entry name" value="CASPASE_P10"/>
    <property type="match status" value="1"/>
</dbReference>
<evidence type="ECO:0000313" key="6">
    <source>
        <dbReference type="EMBL" id="LAA08979.1"/>
    </source>
</evidence>
<dbReference type="CDD" id="cd01671">
    <property type="entry name" value="CARD"/>
    <property type="match status" value="1"/>
</dbReference>
<evidence type="ECO:0000259" key="4">
    <source>
        <dbReference type="PROSITE" id="PS50207"/>
    </source>
</evidence>
<reference evidence="6" key="1">
    <citation type="journal article" date="2016" name="Mol. Ecol. Resour.">
        <title>Evaluation of the impact of RNA preservation methods of spiders for de novo transcriptome assembly.</title>
        <authorList>
            <person name="Kono N."/>
            <person name="Nakamura H."/>
            <person name="Ito Y."/>
            <person name="Tomita M."/>
            <person name="Arakawa K."/>
        </authorList>
    </citation>
    <scope>NUCLEOTIDE SEQUENCE</scope>
    <source>
        <tissue evidence="6">Whole body</tissue>
    </source>
</reference>
<dbReference type="SUPFAM" id="SSF47986">
    <property type="entry name" value="DEATH domain"/>
    <property type="match status" value="1"/>
</dbReference>
<evidence type="ECO:0000256" key="3">
    <source>
        <dbReference type="RuleBase" id="RU003971"/>
    </source>
</evidence>
<feature type="active site" evidence="2">
    <location>
        <position position="182"/>
    </location>
</feature>
<dbReference type="SMART" id="SM00115">
    <property type="entry name" value="CASc"/>
    <property type="match status" value="1"/>
</dbReference>
<dbReference type="GO" id="GO:0097169">
    <property type="term" value="C:AIM2 inflammasome complex"/>
    <property type="evidence" value="ECO:0007669"/>
    <property type="project" value="TreeGrafter"/>
</dbReference>
<proteinExistence type="evidence at transcript level"/>
<dbReference type="PROSITE" id="PS50208">
    <property type="entry name" value="CASPASE_P20"/>
    <property type="match status" value="1"/>
</dbReference>
<sequence length="393" mass="45092">MDPASRLILKQNEKSIKKLDMSKLRPLLIEFKIFTNFMLSDIYDPKSDANLFDELPTRGPNAFSKFVKVLERAGYTSLANELKNTPKYAETPKVKSVFYSMKSKPLGYCVIINNVQFDLLEERIGSDVDAKELQKLFKEFLGFSVEVKHNMEGKDMKRYLKSFAKSDTLKTVDCCFVIILSHGDKHGIVYGTDSYALQKDEIHNMFSNINCENLRNKPKVFLYQACRGSGEDHGIESADSPNELEYNDSVTRNSVTETTDALKFETNTSPVLDTTDAVPFKANFSSSLKKDPSENDILIVHSSHPDHKAYRDHICGSWFIQDIISVFKEEYKYYDLEYMLKSVSRKIQERLSLRGQKKQVPHSESKGFRALLHLCSNEDYKGCDMAAREYLFQ</sequence>
<dbReference type="InterPro" id="IPR011029">
    <property type="entry name" value="DEATH-like_dom_sf"/>
</dbReference>
<feature type="domain" description="Caspase family p10" evidence="4">
    <location>
        <begin position="287"/>
        <end position="349"/>
    </location>
</feature>
<dbReference type="InterPro" id="IPR011600">
    <property type="entry name" value="Pept_C14_caspase"/>
</dbReference>
<dbReference type="OrthoDB" id="6044770at2759"/>
<dbReference type="InterPro" id="IPR002138">
    <property type="entry name" value="Pept_C14_p10"/>
</dbReference>
<dbReference type="EMBL" id="IAAA01036532">
    <property type="protein sequence ID" value="LAA08979.1"/>
    <property type="molecule type" value="mRNA"/>
</dbReference>
<dbReference type="PANTHER" id="PTHR47901">
    <property type="entry name" value="CASPASE RECRUITMENT DOMAIN-CONTAINING PROTEIN 18"/>
    <property type="match status" value="1"/>
</dbReference>
<dbReference type="InterPro" id="IPR001309">
    <property type="entry name" value="Pept_C14_p20"/>
</dbReference>
<organism evidence="6">
    <name type="scientific">Parasteatoda tepidariorum</name>
    <name type="common">Common house spider</name>
    <name type="synonym">Achaearanea tepidariorum</name>
    <dbReference type="NCBI Taxonomy" id="114398"/>
    <lineage>
        <taxon>Eukaryota</taxon>
        <taxon>Metazoa</taxon>
        <taxon>Ecdysozoa</taxon>
        <taxon>Arthropoda</taxon>
        <taxon>Chelicerata</taxon>
        <taxon>Arachnida</taxon>
        <taxon>Araneae</taxon>
        <taxon>Araneomorphae</taxon>
        <taxon>Entelegynae</taxon>
        <taxon>Araneoidea</taxon>
        <taxon>Theridiidae</taxon>
        <taxon>Parasteatoda</taxon>
    </lineage>
</organism>
<dbReference type="GO" id="GO:0004197">
    <property type="term" value="F:cysteine-type endopeptidase activity"/>
    <property type="evidence" value="ECO:0007669"/>
    <property type="project" value="InterPro"/>
</dbReference>
<dbReference type="GO" id="GO:0006508">
    <property type="term" value="P:proteolysis"/>
    <property type="evidence" value="ECO:0007669"/>
    <property type="project" value="InterPro"/>
</dbReference>
<dbReference type="InterPro" id="IPR015917">
    <property type="entry name" value="Pept_C14A"/>
</dbReference>
<evidence type="ECO:0000256" key="1">
    <source>
        <dbReference type="ARBA" id="ARBA00010134"/>
    </source>
</evidence>
<dbReference type="InterPro" id="IPR002398">
    <property type="entry name" value="Pept_C14"/>
</dbReference>
<feature type="domain" description="Caspase family p20" evidence="5">
    <location>
        <begin position="105"/>
        <end position="230"/>
    </location>
</feature>
<dbReference type="PRINTS" id="PR00376">
    <property type="entry name" value="IL1BCENZYME"/>
</dbReference>
<dbReference type="SUPFAM" id="SSF52129">
    <property type="entry name" value="Caspase-like"/>
    <property type="match status" value="1"/>
</dbReference>
<dbReference type="Gene3D" id="1.10.533.10">
    <property type="entry name" value="Death Domain, Fas"/>
    <property type="match status" value="1"/>
</dbReference>
<name>A0A2L2YLJ8_PARTP</name>